<proteinExistence type="predicted"/>
<dbReference type="Pfam" id="PF04138">
    <property type="entry name" value="GtrA_DPMS_TM"/>
    <property type="match status" value="1"/>
</dbReference>
<name>A0A1T4QMY8_9ENTE</name>
<dbReference type="STRING" id="263852.SAMN02745116_02253"/>
<feature type="transmembrane region" description="Helical" evidence="5">
    <location>
        <begin position="137"/>
        <end position="154"/>
    </location>
</feature>
<evidence type="ECO:0000313" key="7">
    <source>
        <dbReference type="EMBL" id="SKA05056.1"/>
    </source>
</evidence>
<evidence type="ECO:0000256" key="4">
    <source>
        <dbReference type="ARBA" id="ARBA00023136"/>
    </source>
</evidence>
<dbReference type="AlphaFoldDB" id="A0A1T4QMY8"/>
<keyword evidence="3 5" id="KW-1133">Transmembrane helix</keyword>
<keyword evidence="4 5" id="KW-0472">Membrane</keyword>
<dbReference type="RefSeq" id="WP_078808151.1">
    <property type="nucleotide sequence ID" value="NZ_FUXI01000031.1"/>
</dbReference>
<dbReference type="InterPro" id="IPR007267">
    <property type="entry name" value="GtrA_DPMS_TM"/>
</dbReference>
<feature type="transmembrane region" description="Helical" evidence="5">
    <location>
        <begin position="82"/>
        <end position="104"/>
    </location>
</feature>
<feature type="transmembrane region" description="Helical" evidence="5">
    <location>
        <begin position="9"/>
        <end position="30"/>
    </location>
</feature>
<dbReference type="EMBL" id="FUXI01000031">
    <property type="protein sequence ID" value="SKA05056.1"/>
    <property type="molecule type" value="Genomic_DNA"/>
</dbReference>
<dbReference type="GO" id="GO:0016020">
    <property type="term" value="C:membrane"/>
    <property type="evidence" value="ECO:0007669"/>
    <property type="project" value="UniProtKB-SubCell"/>
</dbReference>
<reference evidence="8" key="1">
    <citation type="submission" date="2017-02" db="EMBL/GenBank/DDBJ databases">
        <authorList>
            <person name="Varghese N."/>
            <person name="Submissions S."/>
        </authorList>
    </citation>
    <scope>NUCLEOTIDE SEQUENCE [LARGE SCALE GENOMIC DNA]</scope>
    <source>
        <strain evidence="8">ATCC BAA-1030</strain>
    </source>
</reference>
<dbReference type="GO" id="GO:0000271">
    <property type="term" value="P:polysaccharide biosynthetic process"/>
    <property type="evidence" value="ECO:0007669"/>
    <property type="project" value="InterPro"/>
</dbReference>
<feature type="domain" description="GtrA/DPMS transmembrane" evidence="6">
    <location>
        <begin position="12"/>
        <end position="160"/>
    </location>
</feature>
<feature type="transmembrane region" description="Helical" evidence="5">
    <location>
        <begin position="42"/>
        <end position="61"/>
    </location>
</feature>
<comment type="subcellular location">
    <subcellularLocation>
        <location evidence="1">Membrane</location>
        <topology evidence="1">Multi-pass membrane protein</topology>
    </subcellularLocation>
</comment>
<gene>
    <name evidence="7" type="ORF">SAMN02745116_02253</name>
</gene>
<organism evidence="7 8">
    <name type="scientific">Pilibacter termitis</name>
    <dbReference type="NCBI Taxonomy" id="263852"/>
    <lineage>
        <taxon>Bacteria</taxon>
        <taxon>Bacillati</taxon>
        <taxon>Bacillota</taxon>
        <taxon>Bacilli</taxon>
        <taxon>Lactobacillales</taxon>
        <taxon>Enterococcaceae</taxon>
        <taxon>Pilibacter</taxon>
    </lineage>
</organism>
<accession>A0A1T4QMY8</accession>
<evidence type="ECO:0000256" key="3">
    <source>
        <dbReference type="ARBA" id="ARBA00022989"/>
    </source>
</evidence>
<evidence type="ECO:0000313" key="8">
    <source>
        <dbReference type="Proteomes" id="UP000190328"/>
    </source>
</evidence>
<dbReference type="Proteomes" id="UP000190328">
    <property type="component" value="Unassembled WGS sequence"/>
</dbReference>
<evidence type="ECO:0000256" key="5">
    <source>
        <dbReference type="SAM" id="Phobius"/>
    </source>
</evidence>
<evidence type="ECO:0000256" key="2">
    <source>
        <dbReference type="ARBA" id="ARBA00022692"/>
    </source>
</evidence>
<protein>
    <submittedName>
        <fullName evidence="7">GtrA-like protein</fullName>
    </submittedName>
</protein>
<keyword evidence="8" id="KW-1185">Reference proteome</keyword>
<keyword evidence="2 5" id="KW-0812">Transmembrane</keyword>
<evidence type="ECO:0000259" key="6">
    <source>
        <dbReference type="Pfam" id="PF04138"/>
    </source>
</evidence>
<sequence>MKKLFQNEIALYLIFGVATTLVYILVRFFMLSVGFGTTGAVNIAQIVAILFAFITNKVFVFTKSDKSKNVFVEFFQFVLGRMSGWVLDLLISYLCIEAGANFFISLFHLHALNYQKGIFSVKPFSSFIGSAELVNQFFWTLVIQVLIISLNYLISKFIVFKQGKTEE</sequence>
<evidence type="ECO:0000256" key="1">
    <source>
        <dbReference type="ARBA" id="ARBA00004141"/>
    </source>
</evidence>